<dbReference type="EC" id="3.4.21.105" evidence="10"/>
<comment type="subcellular location">
    <subcellularLocation>
        <location evidence="1">Membrane</location>
        <topology evidence="1">Multi-pass membrane protein</topology>
    </subcellularLocation>
</comment>
<feature type="transmembrane region" description="Helical" evidence="8">
    <location>
        <begin position="292"/>
        <end position="313"/>
    </location>
</feature>
<dbReference type="Gene3D" id="1.20.1540.10">
    <property type="entry name" value="Rhomboid-like"/>
    <property type="match status" value="1"/>
</dbReference>
<evidence type="ECO:0000313" key="10">
    <source>
        <dbReference type="EMBL" id="MDQ0269441.1"/>
    </source>
</evidence>
<evidence type="ECO:0000256" key="6">
    <source>
        <dbReference type="ARBA" id="ARBA00023136"/>
    </source>
</evidence>
<organism evidence="10 11">
    <name type="scientific">Cytobacillus purgationiresistens</name>
    <dbReference type="NCBI Taxonomy" id="863449"/>
    <lineage>
        <taxon>Bacteria</taxon>
        <taxon>Bacillati</taxon>
        <taxon>Bacillota</taxon>
        <taxon>Bacilli</taxon>
        <taxon>Bacillales</taxon>
        <taxon>Bacillaceae</taxon>
        <taxon>Cytobacillus</taxon>
    </lineage>
</organism>
<evidence type="ECO:0000259" key="9">
    <source>
        <dbReference type="Pfam" id="PF01694"/>
    </source>
</evidence>
<comment type="similarity">
    <text evidence="2">Belongs to the peptidase S54 family.</text>
</comment>
<evidence type="ECO:0000313" key="11">
    <source>
        <dbReference type="Proteomes" id="UP001238088"/>
    </source>
</evidence>
<dbReference type="InterPro" id="IPR022764">
    <property type="entry name" value="Peptidase_S54_rhomboid_dom"/>
</dbReference>
<dbReference type="PROSITE" id="PS50005">
    <property type="entry name" value="TPR"/>
    <property type="match status" value="1"/>
</dbReference>
<sequence length="514" mass="58724">MSIKEEYLFWELAHEFIINQDYRVIQLSESQDELWLEKMENKEARMIRLLCRDIDWSNWIQRDIENIAANGERIRKQTAGRDMKMLNIYVSGYPPVDDYTDKVYQPYQHPKNDKTTVKTILMDRAKSNQGLEEINMLFHNQINIQLHNKDAYYESDVASLKNHALKSASDKAKEEQALFDHGKPLFTYLFIVIQIAAFLWLEWKGGSTNTAILIEYGAKFNPLILDGEWWRFFTPIFLHIGFLHLLMNTLALFYLGTAVEKIFGKVRFLFIYLLAGFGGTLASFIFSPSVSAGASGAIFGCFGALLFFGLIFPKLFFRTIGFNILVVLGINLVFGFTVPGIDNAGHIGGLIGGFLATGIVFFPNKKRLPVQLLFFAGTLCLIAGGLIYGFSGPERQMNEQTAVMMAQEYVQSEQYDKTIAILSDYADNEEGTPETYFLLSFAEIKKGKMEEAKEHLHLVIEKNDTFHEAHYNLALLYLDDYNLLEAKKHASRAAEIDPDRKEYQELLDQVNSLE</sequence>
<comment type="caution">
    <text evidence="10">The sequence shown here is derived from an EMBL/GenBank/DDBJ whole genome shotgun (WGS) entry which is preliminary data.</text>
</comment>
<dbReference type="SMART" id="SM00028">
    <property type="entry name" value="TPR"/>
    <property type="match status" value="2"/>
</dbReference>
<dbReference type="InterPro" id="IPR050925">
    <property type="entry name" value="Rhomboid_protease_S54"/>
</dbReference>
<dbReference type="GO" id="GO:0006508">
    <property type="term" value="P:proteolysis"/>
    <property type="evidence" value="ECO:0007669"/>
    <property type="project" value="UniProtKB-KW"/>
</dbReference>
<keyword evidence="3 8" id="KW-0812">Transmembrane</keyword>
<feature type="transmembrane region" description="Helical" evidence="8">
    <location>
        <begin position="370"/>
        <end position="390"/>
    </location>
</feature>
<evidence type="ECO:0000256" key="5">
    <source>
        <dbReference type="ARBA" id="ARBA00022989"/>
    </source>
</evidence>
<feature type="repeat" description="TPR" evidence="7">
    <location>
        <begin position="467"/>
        <end position="500"/>
    </location>
</feature>
<evidence type="ECO:0000256" key="3">
    <source>
        <dbReference type="ARBA" id="ARBA00022692"/>
    </source>
</evidence>
<feature type="transmembrane region" description="Helical" evidence="8">
    <location>
        <begin position="236"/>
        <end position="256"/>
    </location>
</feature>
<dbReference type="SUPFAM" id="SSF144091">
    <property type="entry name" value="Rhomboid-like"/>
    <property type="match status" value="1"/>
</dbReference>
<keyword evidence="7" id="KW-0802">TPR repeat</keyword>
<feature type="transmembrane region" description="Helical" evidence="8">
    <location>
        <begin position="268"/>
        <end position="286"/>
    </location>
</feature>
<dbReference type="Proteomes" id="UP001238088">
    <property type="component" value="Unassembled WGS sequence"/>
</dbReference>
<evidence type="ECO:0000256" key="7">
    <source>
        <dbReference type="PROSITE-ProRule" id="PRU00339"/>
    </source>
</evidence>
<evidence type="ECO:0000256" key="4">
    <source>
        <dbReference type="ARBA" id="ARBA00022801"/>
    </source>
</evidence>
<evidence type="ECO:0000256" key="1">
    <source>
        <dbReference type="ARBA" id="ARBA00004141"/>
    </source>
</evidence>
<keyword evidence="4 10" id="KW-0378">Hydrolase</keyword>
<evidence type="ECO:0000256" key="2">
    <source>
        <dbReference type="ARBA" id="ARBA00009045"/>
    </source>
</evidence>
<dbReference type="InterPro" id="IPR035952">
    <property type="entry name" value="Rhomboid-like_sf"/>
</dbReference>
<dbReference type="SUPFAM" id="SSF48452">
    <property type="entry name" value="TPR-like"/>
    <property type="match status" value="1"/>
</dbReference>
<dbReference type="PANTHER" id="PTHR43731">
    <property type="entry name" value="RHOMBOID PROTEASE"/>
    <property type="match status" value="1"/>
</dbReference>
<name>A0ABU0ADW3_9BACI</name>
<protein>
    <submittedName>
        <fullName evidence="10">Rhomboid protease GluP</fullName>
        <ecNumber evidence="10">3.4.21.105</ecNumber>
    </submittedName>
</protein>
<keyword evidence="10" id="KW-0645">Protease</keyword>
<feature type="domain" description="Peptidase S54 rhomboid" evidence="9">
    <location>
        <begin position="227"/>
        <end position="360"/>
    </location>
</feature>
<feature type="transmembrane region" description="Helical" evidence="8">
    <location>
        <begin position="320"/>
        <end position="338"/>
    </location>
</feature>
<keyword evidence="11" id="KW-1185">Reference proteome</keyword>
<keyword evidence="5 8" id="KW-1133">Transmembrane helix</keyword>
<evidence type="ECO:0000256" key="8">
    <source>
        <dbReference type="SAM" id="Phobius"/>
    </source>
</evidence>
<feature type="transmembrane region" description="Helical" evidence="8">
    <location>
        <begin position="344"/>
        <end position="363"/>
    </location>
</feature>
<dbReference type="Gene3D" id="1.25.40.10">
    <property type="entry name" value="Tetratricopeptide repeat domain"/>
    <property type="match status" value="1"/>
</dbReference>
<dbReference type="RefSeq" id="WP_307473001.1">
    <property type="nucleotide sequence ID" value="NZ_JAUSUB010000004.1"/>
</dbReference>
<proteinExistence type="inferred from homology"/>
<reference evidence="10 11" key="1">
    <citation type="submission" date="2023-07" db="EMBL/GenBank/DDBJ databases">
        <title>Genomic Encyclopedia of Type Strains, Phase IV (KMG-IV): sequencing the most valuable type-strain genomes for metagenomic binning, comparative biology and taxonomic classification.</title>
        <authorList>
            <person name="Goeker M."/>
        </authorList>
    </citation>
    <scope>NUCLEOTIDE SEQUENCE [LARGE SCALE GENOMIC DNA]</scope>
    <source>
        <strain evidence="10 11">DSM 23494</strain>
    </source>
</reference>
<accession>A0ABU0ADW3</accession>
<dbReference type="InterPro" id="IPR011990">
    <property type="entry name" value="TPR-like_helical_dom_sf"/>
</dbReference>
<gene>
    <name evidence="10" type="ORF">J2S17_001312</name>
</gene>
<keyword evidence="6 8" id="KW-0472">Membrane</keyword>
<dbReference type="Pfam" id="PF01694">
    <property type="entry name" value="Rhomboid"/>
    <property type="match status" value="1"/>
</dbReference>
<dbReference type="InterPro" id="IPR019734">
    <property type="entry name" value="TPR_rpt"/>
</dbReference>
<dbReference type="GO" id="GO:0008233">
    <property type="term" value="F:peptidase activity"/>
    <property type="evidence" value="ECO:0007669"/>
    <property type="project" value="UniProtKB-KW"/>
</dbReference>
<feature type="transmembrane region" description="Helical" evidence="8">
    <location>
        <begin position="185"/>
        <end position="203"/>
    </location>
</feature>
<dbReference type="PANTHER" id="PTHR43731:SF14">
    <property type="entry name" value="PRESENILIN-ASSOCIATED RHOMBOID-LIKE PROTEIN, MITOCHONDRIAL"/>
    <property type="match status" value="1"/>
</dbReference>
<dbReference type="EMBL" id="JAUSUB010000004">
    <property type="protein sequence ID" value="MDQ0269441.1"/>
    <property type="molecule type" value="Genomic_DNA"/>
</dbReference>